<evidence type="ECO:0000256" key="4">
    <source>
        <dbReference type="ARBA" id="ARBA00022692"/>
    </source>
</evidence>
<keyword evidence="8" id="KW-0012">Acyltransferase</keyword>
<evidence type="ECO:0000256" key="6">
    <source>
        <dbReference type="ARBA" id="ARBA00022989"/>
    </source>
</evidence>
<evidence type="ECO:0000256" key="3">
    <source>
        <dbReference type="ARBA" id="ARBA00022679"/>
    </source>
</evidence>
<evidence type="ECO:0000256" key="10">
    <source>
        <dbReference type="ARBA" id="ARBA00023603"/>
    </source>
</evidence>
<gene>
    <name evidence="14" type="ORF">H9647_09835</name>
</gene>
<keyword evidence="2" id="KW-1003">Cell membrane</keyword>
<comment type="function">
    <text evidence="12">Catalyzes the acylation of glycosyl-4,4'-diaponeurosporenoate, i.e. the esterification of glucose at the C6'' position with the carboxyl group of the C(15) fatty acid 12-methyltetradecanoic acid, to yield staphyloxanthin. This is the last step in the biosynthesis of this orange pigment, present in most staphylococci strains.</text>
</comment>
<dbReference type="EMBL" id="JACSQL010000003">
    <property type="protein sequence ID" value="MBD7968365.1"/>
    <property type="molecule type" value="Genomic_DNA"/>
</dbReference>
<evidence type="ECO:0000256" key="11">
    <source>
        <dbReference type="ARBA" id="ARBA00023667"/>
    </source>
</evidence>
<comment type="similarity">
    <text evidence="10">Belongs to the acyltransferase CrtO family.</text>
</comment>
<comment type="subcellular location">
    <subcellularLocation>
        <location evidence="1">Cell membrane</location>
        <topology evidence="1">Single-pass membrane protein</topology>
    </subcellularLocation>
</comment>
<protein>
    <recommendedName>
        <fullName evidence="11">Glycosyl-4,4'-diaponeurosporenoate acyltransferase</fullName>
    </recommendedName>
</protein>
<sequence>MQIWEWSGPITIVANIAAWFILHFSISYLFTVLPDRWFDGLRLTASSKELSFYDRVLHIKRWKNRLPDGAVWIGQDFRKQRIQRRDTAYLHIYQREAHRGEWCHYVSIMPVPLFFLWNMPAIAWGMVVYALAANVPCILSLRYNRARIVRILQRREEVIPAYSGKMRKDPSMD</sequence>
<proteinExistence type="inferred from homology"/>
<name>A0ABR8SY03_9BACL</name>
<feature type="transmembrane region" description="Helical" evidence="13">
    <location>
        <begin position="12"/>
        <end position="33"/>
    </location>
</feature>
<accession>A0ABR8SY03</accession>
<reference evidence="14 15" key="1">
    <citation type="submission" date="2020-08" db="EMBL/GenBank/DDBJ databases">
        <title>A Genomic Blueprint of the Chicken Gut Microbiome.</title>
        <authorList>
            <person name="Gilroy R."/>
            <person name="Ravi A."/>
            <person name="Getino M."/>
            <person name="Pursley I."/>
            <person name="Horton D.L."/>
            <person name="Alikhan N.-F."/>
            <person name="Baker D."/>
            <person name="Gharbi K."/>
            <person name="Hall N."/>
            <person name="Watson M."/>
            <person name="Adriaenssens E.M."/>
            <person name="Foster-Nyarko E."/>
            <person name="Jarju S."/>
            <person name="Secka A."/>
            <person name="Antonio M."/>
            <person name="Oren A."/>
            <person name="Chaudhuri R."/>
            <person name="La Ragione R.M."/>
            <person name="Hildebrand F."/>
            <person name="Pallen M.J."/>
        </authorList>
    </citation>
    <scope>NUCLEOTIDE SEQUENCE [LARGE SCALE GENOMIC DNA]</scope>
    <source>
        <strain evidence="14 15">Sa2BVA9</strain>
    </source>
</reference>
<evidence type="ECO:0000256" key="12">
    <source>
        <dbReference type="ARBA" id="ARBA00025324"/>
    </source>
</evidence>
<evidence type="ECO:0000256" key="1">
    <source>
        <dbReference type="ARBA" id="ARBA00004162"/>
    </source>
</evidence>
<keyword evidence="6 13" id="KW-1133">Transmembrane helix</keyword>
<evidence type="ECO:0000256" key="2">
    <source>
        <dbReference type="ARBA" id="ARBA00022475"/>
    </source>
</evidence>
<evidence type="ECO:0000256" key="7">
    <source>
        <dbReference type="ARBA" id="ARBA00023136"/>
    </source>
</evidence>
<evidence type="ECO:0000256" key="13">
    <source>
        <dbReference type="SAM" id="Phobius"/>
    </source>
</evidence>
<dbReference type="Pfam" id="PF18927">
    <property type="entry name" value="CrtO"/>
    <property type="match status" value="1"/>
</dbReference>
<keyword evidence="3" id="KW-0808">Transferase</keyword>
<keyword evidence="15" id="KW-1185">Reference proteome</keyword>
<evidence type="ECO:0000256" key="9">
    <source>
        <dbReference type="ARBA" id="ARBA00023588"/>
    </source>
</evidence>
<keyword evidence="5" id="KW-0732">Signal</keyword>
<evidence type="ECO:0000313" key="15">
    <source>
        <dbReference type="Proteomes" id="UP000608071"/>
    </source>
</evidence>
<feature type="transmembrane region" description="Helical" evidence="13">
    <location>
        <begin position="121"/>
        <end position="141"/>
    </location>
</feature>
<dbReference type="InterPro" id="IPR044021">
    <property type="entry name" value="CrtO"/>
</dbReference>
<organism evidence="14 15">
    <name type="scientific">Paenibacillus gallinarum</name>
    <dbReference type="NCBI Taxonomy" id="2762232"/>
    <lineage>
        <taxon>Bacteria</taxon>
        <taxon>Bacillati</taxon>
        <taxon>Bacillota</taxon>
        <taxon>Bacilli</taxon>
        <taxon>Bacillales</taxon>
        <taxon>Paenibacillaceae</taxon>
        <taxon>Paenibacillus</taxon>
    </lineage>
</organism>
<evidence type="ECO:0000256" key="5">
    <source>
        <dbReference type="ARBA" id="ARBA00022729"/>
    </source>
</evidence>
<keyword evidence="7 13" id="KW-0472">Membrane</keyword>
<evidence type="ECO:0000313" key="14">
    <source>
        <dbReference type="EMBL" id="MBD7968365.1"/>
    </source>
</evidence>
<comment type="pathway">
    <text evidence="9">Carotenoid biosynthesis; staphyloxanthin biosynthesis; staphyloxanthin from farnesyl diphosphate: step 5/5.</text>
</comment>
<dbReference type="Proteomes" id="UP000608071">
    <property type="component" value="Unassembled WGS sequence"/>
</dbReference>
<evidence type="ECO:0000256" key="8">
    <source>
        <dbReference type="ARBA" id="ARBA00023315"/>
    </source>
</evidence>
<keyword evidence="4 13" id="KW-0812">Transmembrane</keyword>
<comment type="caution">
    <text evidence="14">The sequence shown here is derived from an EMBL/GenBank/DDBJ whole genome shotgun (WGS) entry which is preliminary data.</text>
</comment>